<protein>
    <submittedName>
        <fullName evidence="1">Uncharacterized protein</fullName>
    </submittedName>
</protein>
<evidence type="ECO:0000313" key="1">
    <source>
        <dbReference type="EMBL" id="KRT92021.1"/>
    </source>
</evidence>
<evidence type="ECO:0000313" key="2">
    <source>
        <dbReference type="EMBL" id="MEC0486465.1"/>
    </source>
</evidence>
<dbReference type="Proteomes" id="UP000036168">
    <property type="component" value="Unassembled WGS sequence"/>
</dbReference>
<gene>
    <name evidence="1" type="ORF">AB447_222775</name>
    <name evidence="2" type="ORF">P8828_16885</name>
</gene>
<dbReference type="EMBL" id="LECW02000035">
    <property type="protein sequence ID" value="KRT92021.1"/>
    <property type="molecule type" value="Genomic_DNA"/>
</dbReference>
<reference evidence="1 3" key="1">
    <citation type="journal article" date="2015" name="Int. J. Syst. Evol. Microbiol.">
        <title>Bacillus glycinifermentans sp. nov., isolated from fermented soybean paste.</title>
        <authorList>
            <person name="Kim S.J."/>
            <person name="Dunlap C.A."/>
            <person name="Kwon S.W."/>
            <person name="Rooney A.P."/>
        </authorList>
    </citation>
    <scope>NUCLEOTIDE SEQUENCE [LARGE SCALE GENOMIC DNA]</scope>
    <source>
        <strain evidence="1 3">GO-13</strain>
    </source>
</reference>
<reference evidence="1" key="2">
    <citation type="submission" date="2015-10" db="EMBL/GenBank/DDBJ databases">
        <authorList>
            <person name="Gilbert D.G."/>
        </authorList>
    </citation>
    <scope>NUCLEOTIDE SEQUENCE</scope>
    <source>
        <strain evidence="1">GO-13</strain>
    </source>
</reference>
<dbReference type="EMBL" id="JARRTL010000018">
    <property type="protein sequence ID" value="MEC0486465.1"/>
    <property type="molecule type" value="Genomic_DNA"/>
</dbReference>
<name>A0A0T6BLY4_9BACI</name>
<proteinExistence type="predicted"/>
<keyword evidence="4" id="KW-1185">Reference proteome</keyword>
<accession>A0A0T6BLY4</accession>
<comment type="caution">
    <text evidence="1">The sequence shown here is derived from an EMBL/GenBank/DDBJ whole genome shotgun (WGS) entry which is preliminary data.</text>
</comment>
<reference evidence="2 4" key="3">
    <citation type="submission" date="2023-03" db="EMBL/GenBank/DDBJ databases">
        <title>Agriculturally important microbes genome sequencing.</title>
        <authorList>
            <person name="Dunlap C."/>
        </authorList>
    </citation>
    <scope>NUCLEOTIDE SEQUENCE [LARGE SCALE GENOMIC DNA]</scope>
    <source>
        <strain evidence="2 4">CBP-3203</strain>
    </source>
</reference>
<dbReference type="AlphaFoldDB" id="A0A0T6BLY4"/>
<sequence length="293" mass="34335">MGRVINSALYLPKGTAKDYIDEKQKMTRAEMQENIMQFKILYDFYCPECKTLLTIDKRGYFRVFSKTHQHLDHCSYGYEYVSMNYEIQQGKHTLLDKPKVVPSLPHTSNIQTESTTKAEKCNRDSHKIIRPKSKYSSRKKGSFLIRTVDEYFYHINDAKEKGRGQELYRVFSQEKISYSQKGYPFMYSNQIKGVLPDYFFVQGQINNRSNSDKNGKIQSATLKFYDHSNGRYIPKLFFENSKVKTQDILNSIKSCETIGILVKCKKAYTFESDSTTIHIIELEVYDIDIDRYS</sequence>
<dbReference type="Proteomes" id="UP001341297">
    <property type="component" value="Unassembled WGS sequence"/>
</dbReference>
<evidence type="ECO:0000313" key="3">
    <source>
        <dbReference type="Proteomes" id="UP000036168"/>
    </source>
</evidence>
<organism evidence="1 3">
    <name type="scientific">Bacillus glycinifermentans</name>
    <dbReference type="NCBI Taxonomy" id="1664069"/>
    <lineage>
        <taxon>Bacteria</taxon>
        <taxon>Bacillati</taxon>
        <taxon>Bacillota</taxon>
        <taxon>Bacilli</taxon>
        <taxon>Bacillales</taxon>
        <taxon>Bacillaceae</taxon>
        <taxon>Bacillus</taxon>
    </lineage>
</organism>
<evidence type="ECO:0000313" key="4">
    <source>
        <dbReference type="Proteomes" id="UP001341297"/>
    </source>
</evidence>
<dbReference type="RefSeq" id="WP_057957683.1">
    <property type="nucleotide sequence ID" value="NZ_CP023481.1"/>
</dbReference>